<proteinExistence type="predicted"/>
<evidence type="ECO:0008006" key="4">
    <source>
        <dbReference type="Google" id="ProtNLM"/>
    </source>
</evidence>
<dbReference type="InterPro" id="IPR024981">
    <property type="entry name" value="DUF3887"/>
</dbReference>
<dbReference type="InterPro" id="IPR050570">
    <property type="entry name" value="Cell_wall_metabolism_enzyme"/>
</dbReference>
<dbReference type="PANTHER" id="PTHR21666">
    <property type="entry name" value="PEPTIDASE-RELATED"/>
    <property type="match status" value="1"/>
</dbReference>
<dbReference type="EMBL" id="LAZR01058856">
    <property type="protein sequence ID" value="KKK69025.1"/>
    <property type="molecule type" value="Genomic_DNA"/>
</dbReference>
<evidence type="ECO:0000259" key="1">
    <source>
        <dbReference type="Pfam" id="PF01551"/>
    </source>
</evidence>
<comment type="caution">
    <text evidence="3">The sequence shown here is derived from an EMBL/GenBank/DDBJ whole genome shotgun (WGS) entry which is preliminary data.</text>
</comment>
<reference evidence="3" key="1">
    <citation type="journal article" date="2015" name="Nature">
        <title>Complex archaea that bridge the gap between prokaryotes and eukaryotes.</title>
        <authorList>
            <person name="Spang A."/>
            <person name="Saw J.H."/>
            <person name="Jorgensen S.L."/>
            <person name="Zaremba-Niedzwiedzka K."/>
            <person name="Martijn J."/>
            <person name="Lind A.E."/>
            <person name="van Eijk R."/>
            <person name="Schleper C."/>
            <person name="Guy L."/>
            <person name="Ettema T.J."/>
        </authorList>
    </citation>
    <scope>NUCLEOTIDE SEQUENCE</scope>
</reference>
<dbReference type="Pfam" id="PF01551">
    <property type="entry name" value="Peptidase_M23"/>
    <property type="match status" value="1"/>
</dbReference>
<dbReference type="PANTHER" id="PTHR21666:SF270">
    <property type="entry name" value="MUREIN HYDROLASE ACTIVATOR ENVC"/>
    <property type="match status" value="1"/>
</dbReference>
<dbReference type="SUPFAM" id="SSF51261">
    <property type="entry name" value="Duplicated hybrid motif"/>
    <property type="match status" value="1"/>
</dbReference>
<dbReference type="InterPro" id="IPR011055">
    <property type="entry name" value="Dup_hybrid_motif"/>
</dbReference>
<feature type="domain" description="DUF3887" evidence="2">
    <location>
        <begin position="30"/>
        <end position="116"/>
    </location>
</feature>
<dbReference type="AlphaFoldDB" id="A0A0F8Y5Z1"/>
<organism evidence="3">
    <name type="scientific">marine sediment metagenome</name>
    <dbReference type="NCBI Taxonomy" id="412755"/>
    <lineage>
        <taxon>unclassified sequences</taxon>
        <taxon>metagenomes</taxon>
        <taxon>ecological metagenomes</taxon>
    </lineage>
</organism>
<dbReference type="CDD" id="cd12797">
    <property type="entry name" value="M23_peptidase"/>
    <property type="match status" value="1"/>
</dbReference>
<feature type="domain" description="M23ase beta-sheet core" evidence="1">
    <location>
        <begin position="194"/>
        <end position="284"/>
    </location>
</feature>
<dbReference type="Gene3D" id="3.10.450.590">
    <property type="match status" value="1"/>
</dbReference>
<sequence length="323" mass="36446">MKKTPLLIILLFASTLSFAQTEKANDKNISEKFENFFNSSDFNGIFELFSDDMKNALPKEQSNEFFVGLKTQAGKINAREFIKYVRGSFASYKTTFDNGVFAVNISTDNQLKINGLYIEPFKEDNLPKIERNSTKLILPFKDKWTVTWGGDTAELNYHVESKAQKNAFDFVITDENGKSYKTDGNTNEDYYAFGKELIAPCDGEIVLAVDGIDDNIPGELNPIYVPGNTVILRTNNDEYLFFAHFKQNSIEVKKGQKVKKGEILGLSGNSGNSSEPHLHFHIQNVKDMNIATGVKCYFDQIIVDGEMKNDYSPIKGEKIQNVE</sequence>
<dbReference type="InterPro" id="IPR016047">
    <property type="entry name" value="M23ase_b-sheet_dom"/>
</dbReference>
<dbReference type="Gene3D" id="2.70.70.10">
    <property type="entry name" value="Glucose Permease (Domain IIA)"/>
    <property type="match status" value="1"/>
</dbReference>
<dbReference type="Pfam" id="PF13026">
    <property type="entry name" value="DUF3887"/>
    <property type="match status" value="1"/>
</dbReference>
<evidence type="ECO:0000313" key="3">
    <source>
        <dbReference type="EMBL" id="KKK69025.1"/>
    </source>
</evidence>
<accession>A0A0F8Y5Z1</accession>
<evidence type="ECO:0000259" key="2">
    <source>
        <dbReference type="Pfam" id="PF13026"/>
    </source>
</evidence>
<dbReference type="GO" id="GO:0004222">
    <property type="term" value="F:metalloendopeptidase activity"/>
    <property type="evidence" value="ECO:0007669"/>
    <property type="project" value="TreeGrafter"/>
</dbReference>
<protein>
    <recommendedName>
        <fullName evidence="4">Peptidase M23 domain-containing protein</fullName>
    </recommendedName>
</protein>
<gene>
    <name evidence="3" type="ORF">LCGC14_2938170</name>
</gene>
<name>A0A0F8Y5Z1_9ZZZZ</name>